<evidence type="ECO:0000313" key="1">
    <source>
        <dbReference type="EMBL" id="WDR02232.1"/>
    </source>
</evidence>
<gene>
    <name evidence="1" type="ORF">PSQ19_16565</name>
</gene>
<name>A0ABY7YM11_9HYPH</name>
<proteinExistence type="predicted"/>
<dbReference type="PANTHER" id="PTHR38588:SF1">
    <property type="entry name" value="BLL0334 PROTEIN"/>
    <property type="match status" value="1"/>
</dbReference>
<dbReference type="EMBL" id="CP118246">
    <property type="protein sequence ID" value="WDR02232.1"/>
    <property type="molecule type" value="Genomic_DNA"/>
</dbReference>
<sequence>MTIETARPDNYFDHIGAKKPHVKTRANNNEQSDFPTRYFLRMQMDIRLMQFGGKYRLDAPRVAVWAGLNDTAMLKAAIPGCQRIDWVDTEALELEIKVNLGVAHPVLKGDLVLSDIVPAASYTLSGKGRGGLFGLAEGAADIILTDAGEGTELTFVASGGASGQIMRVGKAVIGSSAQKVIDGFFKRFADAMGVKIDVLPPDPGAMTARQ</sequence>
<dbReference type="PANTHER" id="PTHR38588">
    <property type="entry name" value="BLL0334 PROTEIN"/>
    <property type="match status" value="1"/>
</dbReference>
<keyword evidence="2" id="KW-1185">Reference proteome</keyword>
<evidence type="ECO:0000313" key="2">
    <source>
        <dbReference type="Proteomes" id="UP001220530"/>
    </source>
</evidence>
<dbReference type="InterPro" id="IPR010419">
    <property type="entry name" value="CO_DH_gsu"/>
</dbReference>
<dbReference type="Gene3D" id="3.30.530.20">
    <property type="match status" value="1"/>
</dbReference>
<dbReference type="InterPro" id="IPR023393">
    <property type="entry name" value="START-like_dom_sf"/>
</dbReference>
<reference evidence="1 2" key="1">
    <citation type="submission" date="2023-02" db="EMBL/GenBank/DDBJ databases">
        <title>Devosia algicola sp. nov., isolated from the phycosphere of marine algae.</title>
        <authorList>
            <person name="Kim J.M."/>
            <person name="Lee J.K."/>
            <person name="Choi B.J."/>
            <person name="Bayburt H."/>
            <person name="Jeon C.O."/>
        </authorList>
    </citation>
    <scope>NUCLEOTIDE SEQUENCE [LARGE SCALE GENOMIC DNA]</scope>
    <source>
        <strain evidence="1 2">G20-9</strain>
    </source>
</reference>
<dbReference type="CDD" id="cd05018">
    <property type="entry name" value="CoxG"/>
    <property type="match status" value="1"/>
</dbReference>
<accession>A0ABY7YM11</accession>
<protein>
    <submittedName>
        <fullName evidence="1">Carbon monoxide dehydrogenase subunit G</fullName>
    </submittedName>
</protein>
<dbReference type="SUPFAM" id="SSF55961">
    <property type="entry name" value="Bet v1-like"/>
    <property type="match status" value="1"/>
</dbReference>
<organism evidence="1 2">
    <name type="scientific">Devosia algicola</name>
    <dbReference type="NCBI Taxonomy" id="3026418"/>
    <lineage>
        <taxon>Bacteria</taxon>
        <taxon>Pseudomonadati</taxon>
        <taxon>Pseudomonadota</taxon>
        <taxon>Alphaproteobacteria</taxon>
        <taxon>Hyphomicrobiales</taxon>
        <taxon>Devosiaceae</taxon>
        <taxon>Devosia</taxon>
    </lineage>
</organism>
<dbReference type="RefSeq" id="WP_282218637.1">
    <property type="nucleotide sequence ID" value="NZ_CP118246.1"/>
</dbReference>
<dbReference type="Pfam" id="PF06240">
    <property type="entry name" value="COXG"/>
    <property type="match status" value="1"/>
</dbReference>
<dbReference type="Proteomes" id="UP001220530">
    <property type="component" value="Chromosome"/>
</dbReference>